<evidence type="ECO:0000256" key="1">
    <source>
        <dbReference type="SAM" id="MobiDB-lite"/>
    </source>
</evidence>
<accession>A0A3G3K1P9</accession>
<evidence type="ECO:0000313" key="2">
    <source>
        <dbReference type="EMBL" id="AYQ74300.1"/>
    </source>
</evidence>
<sequence length="42" mass="4863">MDSTGEFVNKLEENQEKQEHNRKHAQGNPGKQLPNKRKGTMK</sequence>
<feature type="region of interest" description="Disordered" evidence="1">
    <location>
        <begin position="1"/>
        <end position="42"/>
    </location>
</feature>
<organism evidence="2 3">
    <name type="scientific">Cohnella candidum</name>
    <dbReference type="NCBI Taxonomy" id="2674991"/>
    <lineage>
        <taxon>Bacteria</taxon>
        <taxon>Bacillati</taxon>
        <taxon>Bacillota</taxon>
        <taxon>Bacilli</taxon>
        <taxon>Bacillales</taxon>
        <taxon>Paenibacillaceae</taxon>
        <taxon>Cohnella</taxon>
    </lineage>
</organism>
<dbReference type="InterPro" id="IPR025097">
    <property type="entry name" value="DUF4023"/>
</dbReference>
<proteinExistence type="predicted"/>
<feature type="compositionally biased region" description="Basic and acidic residues" evidence="1">
    <location>
        <begin position="9"/>
        <end position="19"/>
    </location>
</feature>
<gene>
    <name evidence="2" type="ORF">EAV92_18045</name>
</gene>
<dbReference type="EMBL" id="CP033433">
    <property type="protein sequence ID" value="AYQ74300.1"/>
    <property type="molecule type" value="Genomic_DNA"/>
</dbReference>
<dbReference type="KEGG" id="coh:EAV92_18045"/>
<dbReference type="RefSeq" id="WP_123042381.1">
    <property type="nucleotide sequence ID" value="NZ_CP033433.1"/>
</dbReference>
<dbReference type="Pfam" id="PF13215">
    <property type="entry name" value="DUF4023"/>
    <property type="match status" value="1"/>
</dbReference>
<dbReference type="AlphaFoldDB" id="A0A3G3K1P9"/>
<reference evidence="2 3" key="1">
    <citation type="submission" date="2018-10" db="EMBL/GenBank/DDBJ databases">
        <title>Genome Sequence of Cohnella sp.</title>
        <authorList>
            <person name="Srinivasan S."/>
            <person name="Kim M.K."/>
        </authorList>
    </citation>
    <scope>NUCLEOTIDE SEQUENCE [LARGE SCALE GENOMIC DNA]</scope>
    <source>
        <strain evidence="2 3">18JY8-7</strain>
    </source>
</reference>
<name>A0A3G3K1P9_9BACL</name>
<keyword evidence="3" id="KW-1185">Reference proteome</keyword>
<protein>
    <submittedName>
        <fullName evidence="2">DUF4023 domain-containing protein</fullName>
    </submittedName>
</protein>
<dbReference type="Proteomes" id="UP000269097">
    <property type="component" value="Chromosome"/>
</dbReference>
<evidence type="ECO:0000313" key="3">
    <source>
        <dbReference type="Proteomes" id="UP000269097"/>
    </source>
</evidence>